<dbReference type="GO" id="GO:0016740">
    <property type="term" value="F:transferase activity"/>
    <property type="evidence" value="ECO:0007669"/>
    <property type="project" value="UniProtKB-KW"/>
</dbReference>
<sequence length="196" mass="23051">MYEKWIKRIIDVMFSLLGLFFLFPFFLFLTFFLFFVFKANPFFIQPRVGKNKKIFKIYKFKTMTSEKGSDGFLLSDKQRLTSVGEFLRKTSLDEIPQLLNVLLGDMSIVGPRPLLTDYMYLYSEFQDKRHLVQPGITGCVQVKGRNALSWDKRFELDVYYVENISFGLDIKIILKTIKVIFEKETLSDDIPIEPFS</sequence>
<comment type="similarity">
    <text evidence="1">Belongs to the bacterial sugar transferase family.</text>
</comment>
<dbReference type="EMBL" id="JBHMEY010000006">
    <property type="protein sequence ID" value="MFB9095408.1"/>
    <property type="molecule type" value="Genomic_DNA"/>
</dbReference>
<comment type="caution">
    <text evidence="4">The sequence shown here is derived from an EMBL/GenBank/DDBJ whole genome shotgun (WGS) entry which is preliminary data.</text>
</comment>
<gene>
    <name evidence="4" type="ORF">ACFFVF_02680</name>
</gene>
<dbReference type="Proteomes" id="UP001589607">
    <property type="component" value="Unassembled WGS sequence"/>
</dbReference>
<keyword evidence="2" id="KW-0472">Membrane</keyword>
<keyword evidence="2" id="KW-0812">Transmembrane</keyword>
<evidence type="ECO:0000256" key="1">
    <source>
        <dbReference type="ARBA" id="ARBA00006464"/>
    </source>
</evidence>
<proteinExistence type="inferred from homology"/>
<dbReference type="RefSeq" id="WP_236456973.1">
    <property type="nucleotide sequence ID" value="NZ_CBCSGE010000010.1"/>
</dbReference>
<dbReference type="InterPro" id="IPR003362">
    <property type="entry name" value="Bact_transf"/>
</dbReference>
<organism evidence="4 5">
    <name type="scientific">Flavobacterium jumunjinense</name>
    <dbReference type="NCBI Taxonomy" id="998845"/>
    <lineage>
        <taxon>Bacteria</taxon>
        <taxon>Pseudomonadati</taxon>
        <taxon>Bacteroidota</taxon>
        <taxon>Flavobacteriia</taxon>
        <taxon>Flavobacteriales</taxon>
        <taxon>Flavobacteriaceae</taxon>
        <taxon>Flavobacterium</taxon>
    </lineage>
</organism>
<keyword evidence="2" id="KW-1133">Transmembrane helix</keyword>
<dbReference type="PANTHER" id="PTHR30576">
    <property type="entry name" value="COLANIC BIOSYNTHESIS UDP-GLUCOSE LIPID CARRIER TRANSFERASE"/>
    <property type="match status" value="1"/>
</dbReference>
<feature type="transmembrane region" description="Helical" evidence="2">
    <location>
        <begin position="12"/>
        <end position="37"/>
    </location>
</feature>
<dbReference type="Pfam" id="PF02397">
    <property type="entry name" value="Bac_transf"/>
    <property type="match status" value="1"/>
</dbReference>
<keyword evidence="5" id="KW-1185">Reference proteome</keyword>
<dbReference type="PANTHER" id="PTHR30576:SF8">
    <property type="entry name" value="UNDECAPRENYL-PHOSPHATE GALACTOSE PHOSPHOTRANSFERASE"/>
    <property type="match status" value="1"/>
</dbReference>
<accession>A0ABV5GJ49</accession>
<name>A0ABV5GJ49_9FLAO</name>
<protein>
    <submittedName>
        <fullName evidence="4">Sugar transferase</fullName>
    </submittedName>
</protein>
<evidence type="ECO:0000313" key="5">
    <source>
        <dbReference type="Proteomes" id="UP001589607"/>
    </source>
</evidence>
<keyword evidence="4" id="KW-0808">Transferase</keyword>
<evidence type="ECO:0000259" key="3">
    <source>
        <dbReference type="Pfam" id="PF02397"/>
    </source>
</evidence>
<feature type="domain" description="Bacterial sugar transferase" evidence="3">
    <location>
        <begin position="7"/>
        <end position="181"/>
    </location>
</feature>
<reference evidence="4 5" key="1">
    <citation type="submission" date="2024-09" db="EMBL/GenBank/DDBJ databases">
        <authorList>
            <person name="Sun Q."/>
            <person name="Mori K."/>
        </authorList>
    </citation>
    <scope>NUCLEOTIDE SEQUENCE [LARGE SCALE GENOMIC DNA]</scope>
    <source>
        <strain evidence="4 5">CECT 7955</strain>
    </source>
</reference>
<evidence type="ECO:0000313" key="4">
    <source>
        <dbReference type="EMBL" id="MFB9095408.1"/>
    </source>
</evidence>
<evidence type="ECO:0000256" key="2">
    <source>
        <dbReference type="SAM" id="Phobius"/>
    </source>
</evidence>